<organism evidence="1 2">
    <name type="scientific">Algoriphagus iocasae</name>
    <dbReference type="NCBI Taxonomy" id="1836499"/>
    <lineage>
        <taxon>Bacteria</taxon>
        <taxon>Pseudomonadati</taxon>
        <taxon>Bacteroidota</taxon>
        <taxon>Cytophagia</taxon>
        <taxon>Cytophagales</taxon>
        <taxon>Cyclobacteriaceae</taxon>
        <taxon>Algoriphagus</taxon>
    </lineage>
</organism>
<dbReference type="EMBL" id="JACIJO010000003">
    <property type="protein sequence ID" value="MBB6327904.1"/>
    <property type="molecule type" value="Genomic_DNA"/>
</dbReference>
<accession>A0A841MTE3</accession>
<dbReference type="AlphaFoldDB" id="A0A841MTE3"/>
<sequence length="40" mass="4625">MGQQDDRNRLVEIVEYDESFVGKATKEKVGSNLKRERGNQ</sequence>
<dbReference type="Proteomes" id="UP000588604">
    <property type="component" value="Unassembled WGS sequence"/>
</dbReference>
<protein>
    <submittedName>
        <fullName evidence="1">Uncharacterized protein</fullName>
    </submittedName>
</protein>
<reference evidence="1 2" key="1">
    <citation type="submission" date="2020-08" db="EMBL/GenBank/DDBJ databases">
        <title>Genomic Encyclopedia of Type Strains, Phase IV (KMG-IV): sequencing the most valuable type-strain genomes for metagenomic binning, comparative biology and taxonomic classification.</title>
        <authorList>
            <person name="Goeker M."/>
        </authorList>
    </citation>
    <scope>NUCLEOTIDE SEQUENCE [LARGE SCALE GENOMIC DNA]</scope>
    <source>
        <strain evidence="1 2">DSM 102044</strain>
    </source>
</reference>
<proteinExistence type="predicted"/>
<gene>
    <name evidence="1" type="ORF">FHS59_003547</name>
</gene>
<name>A0A841MTE3_9BACT</name>
<keyword evidence="2" id="KW-1185">Reference proteome</keyword>
<evidence type="ECO:0000313" key="1">
    <source>
        <dbReference type="EMBL" id="MBB6327904.1"/>
    </source>
</evidence>
<comment type="caution">
    <text evidence="1">The sequence shown here is derived from an EMBL/GenBank/DDBJ whole genome shotgun (WGS) entry which is preliminary data.</text>
</comment>
<evidence type="ECO:0000313" key="2">
    <source>
        <dbReference type="Proteomes" id="UP000588604"/>
    </source>
</evidence>